<evidence type="ECO:0000313" key="1">
    <source>
        <dbReference type="EnsemblMetazoa" id="PPA21296.1"/>
    </source>
</evidence>
<dbReference type="EnsemblMetazoa" id="PPA21296.1">
    <property type="protein sequence ID" value="PPA21296.1"/>
    <property type="gene ID" value="WBGene00110850"/>
</dbReference>
<reference evidence="1" key="2">
    <citation type="submission" date="2022-06" db="UniProtKB">
        <authorList>
            <consortium name="EnsemblMetazoa"/>
        </authorList>
    </citation>
    <scope>IDENTIFICATION</scope>
    <source>
        <strain evidence="1">PS312</strain>
    </source>
</reference>
<organism evidence="1 2">
    <name type="scientific">Pristionchus pacificus</name>
    <name type="common">Parasitic nematode worm</name>
    <dbReference type="NCBI Taxonomy" id="54126"/>
    <lineage>
        <taxon>Eukaryota</taxon>
        <taxon>Metazoa</taxon>
        <taxon>Ecdysozoa</taxon>
        <taxon>Nematoda</taxon>
        <taxon>Chromadorea</taxon>
        <taxon>Rhabditida</taxon>
        <taxon>Rhabditina</taxon>
        <taxon>Diplogasteromorpha</taxon>
        <taxon>Diplogasteroidea</taxon>
        <taxon>Neodiplogasteridae</taxon>
        <taxon>Pristionchus</taxon>
    </lineage>
</organism>
<proteinExistence type="predicted"/>
<dbReference type="AlphaFoldDB" id="A0A2A6B6H4"/>
<dbReference type="Proteomes" id="UP000005239">
    <property type="component" value="Unassembled WGS sequence"/>
</dbReference>
<dbReference type="OrthoDB" id="5862266at2759"/>
<reference evidence="2" key="1">
    <citation type="journal article" date="2008" name="Nat. Genet.">
        <title>The Pristionchus pacificus genome provides a unique perspective on nematode lifestyle and parasitism.</title>
        <authorList>
            <person name="Dieterich C."/>
            <person name="Clifton S.W."/>
            <person name="Schuster L.N."/>
            <person name="Chinwalla A."/>
            <person name="Delehaunty K."/>
            <person name="Dinkelacker I."/>
            <person name="Fulton L."/>
            <person name="Fulton R."/>
            <person name="Godfrey J."/>
            <person name="Minx P."/>
            <person name="Mitreva M."/>
            <person name="Roeseler W."/>
            <person name="Tian H."/>
            <person name="Witte H."/>
            <person name="Yang S.P."/>
            <person name="Wilson R.K."/>
            <person name="Sommer R.J."/>
        </authorList>
    </citation>
    <scope>NUCLEOTIDE SEQUENCE [LARGE SCALE GENOMIC DNA]</scope>
    <source>
        <strain evidence="2">PS312</strain>
    </source>
</reference>
<accession>A0A2A6B6H4</accession>
<name>A0A2A6B6H4_PRIPA</name>
<gene>
    <name evidence="1" type="primary">WBGene00110850</name>
</gene>
<keyword evidence="2" id="KW-1185">Reference proteome</keyword>
<sequence length="356" mass="38936">MLLVPLLALLHTSAAIFSGLDLFDSCCTTTEEPPETTEDPCPTTNGYNAMGWETDDSGNVFLGDDNAKISLISMPADKYWKPLPKDWPEAGLFGSQFPDSPDYHGPCPLPCGCRPKTDERIAPFYTTSFISSQPIVYSRIYGGPVITTVKPYNMAEEVDGLVKYYTELAFPSTAELNSSQREQRLKLPARSPYRLERTPPLHTPAPLPSHQFSLDYLPEKTADYVGKLPFRSADTIPIRASGIPQYVQQPPASVAAEYPISADPAAPAADVPSTSTASPTTTTTNGYNAMGWKTDDDGSVFIGEDNMKLFLIQAAPKKYWDPLPKDWPEADLFGSMFPDSKLYRGPPATGSVCPKC</sequence>
<accession>A0A8R1UF28</accession>
<protein>
    <submittedName>
        <fullName evidence="1">Uncharacterized protein</fullName>
    </submittedName>
</protein>
<evidence type="ECO:0000313" key="2">
    <source>
        <dbReference type="Proteomes" id="UP000005239"/>
    </source>
</evidence>